<dbReference type="InterPro" id="IPR010239">
    <property type="entry name" value="CHP02001"/>
</dbReference>
<evidence type="ECO:0000313" key="2">
    <source>
        <dbReference type="EMBL" id="GBG13456.1"/>
    </source>
</evidence>
<dbReference type="Proteomes" id="UP000245081">
    <property type="component" value="Unassembled WGS sequence"/>
</dbReference>
<evidence type="ECO:0000256" key="1">
    <source>
        <dbReference type="SAM" id="SignalP"/>
    </source>
</evidence>
<dbReference type="EMBL" id="BDOQ01000003">
    <property type="protein sequence ID" value="GBG13456.1"/>
    <property type="molecule type" value="Genomic_DNA"/>
</dbReference>
<sequence>MFQKLIPGAMLVAVSAVAAGNAFAEDAAAPAAAPAAAAPAPDWTFPASISFVTDYIFRGQSQTWGKPAAQFGIEADHKSGFYAGFAASNVSDQWLPGANLETDFYGGFRGAIPAVADLSFDVGGIYYYYPGANWSDSGFQPDRGYPVTKSNSLNTFEIYGALTYKWLTVKAGRTLTEYWGWNNNNSGVGGGFNGDVNAGIKPGGDTKGSYYYEADAAYEVFPTWTVSGQLGRQIIADSNGLDISYWKLGVTKGFAGGWSVGAFYSGTNEPDAYKDFLSLRNTTSKSDIARDTGFVVLTKSF</sequence>
<proteinExistence type="predicted"/>
<accession>A0A2R5F4Z3</accession>
<protein>
    <recommendedName>
        <fullName evidence="4">Choline dehydrogenase</fullName>
    </recommendedName>
</protein>
<dbReference type="Pfam" id="PF09694">
    <property type="entry name" value="Gcw_chp"/>
    <property type="match status" value="1"/>
</dbReference>
<gene>
    <name evidence="2" type="ORF">NMK_1003</name>
</gene>
<dbReference type="AlphaFoldDB" id="A0A2R5F4Z3"/>
<dbReference type="NCBIfam" id="TIGR02001">
    <property type="entry name" value="gcw_chp"/>
    <property type="match status" value="1"/>
</dbReference>
<organism evidence="2 3">
    <name type="scientific">Novimethylophilus kurashikiensis</name>
    <dbReference type="NCBI Taxonomy" id="1825523"/>
    <lineage>
        <taxon>Bacteria</taxon>
        <taxon>Pseudomonadati</taxon>
        <taxon>Pseudomonadota</taxon>
        <taxon>Betaproteobacteria</taxon>
        <taxon>Nitrosomonadales</taxon>
        <taxon>Methylophilaceae</taxon>
        <taxon>Novimethylophilus</taxon>
    </lineage>
</organism>
<feature type="chain" id="PRO_5015342688" description="Choline dehydrogenase" evidence="1">
    <location>
        <begin position="25"/>
        <end position="301"/>
    </location>
</feature>
<feature type="signal peptide" evidence="1">
    <location>
        <begin position="1"/>
        <end position="24"/>
    </location>
</feature>
<keyword evidence="3" id="KW-1185">Reference proteome</keyword>
<evidence type="ECO:0008006" key="4">
    <source>
        <dbReference type="Google" id="ProtNLM"/>
    </source>
</evidence>
<reference evidence="2 3" key="1">
    <citation type="journal article" date="2018" name="Environ. Microbiol.">
        <title>Isolation and genomic characterization of Novimethylophilus kurashikiensis gen. nov. sp. nov., a new lanthanide-dependent methylotrophic species of Methylophilaceae.</title>
        <authorList>
            <person name="Lv H."/>
            <person name="Sahin N."/>
            <person name="Tani A."/>
        </authorList>
    </citation>
    <scope>NUCLEOTIDE SEQUENCE [LARGE SCALE GENOMIC DNA]</scope>
    <source>
        <strain evidence="2 3">La2-4</strain>
    </source>
</reference>
<dbReference type="RefSeq" id="WP_227871371.1">
    <property type="nucleotide sequence ID" value="NZ_BDOQ01000003.1"/>
</dbReference>
<keyword evidence="1" id="KW-0732">Signal</keyword>
<name>A0A2R5F4Z3_9PROT</name>
<evidence type="ECO:0000313" key="3">
    <source>
        <dbReference type="Proteomes" id="UP000245081"/>
    </source>
</evidence>
<comment type="caution">
    <text evidence="2">The sequence shown here is derived from an EMBL/GenBank/DDBJ whole genome shotgun (WGS) entry which is preliminary data.</text>
</comment>